<evidence type="ECO:0000313" key="2">
    <source>
        <dbReference type="Proteomes" id="UP000435112"/>
    </source>
</evidence>
<sequence length="78" mass="8312">MIAMEAIGAVALILAGPDTTTQIACKSAAYTSQIGIPSLSCRDPSFTFNFRPLLGKSQHWSVTAKQPPPPVDDLPLTR</sequence>
<accession>A0A6A3JCU5</accession>
<name>A0A6A3JCU5_9STRA</name>
<evidence type="ECO:0000313" key="1">
    <source>
        <dbReference type="EMBL" id="KAE8992959.1"/>
    </source>
</evidence>
<comment type="caution">
    <text evidence="1">The sequence shown here is derived from an EMBL/GenBank/DDBJ whole genome shotgun (WGS) entry which is preliminary data.</text>
</comment>
<dbReference type="AlphaFoldDB" id="A0A6A3JCU5"/>
<organism evidence="1 2">
    <name type="scientific">Phytophthora rubi</name>
    <dbReference type="NCBI Taxonomy" id="129364"/>
    <lineage>
        <taxon>Eukaryota</taxon>
        <taxon>Sar</taxon>
        <taxon>Stramenopiles</taxon>
        <taxon>Oomycota</taxon>
        <taxon>Peronosporomycetes</taxon>
        <taxon>Peronosporales</taxon>
        <taxon>Peronosporaceae</taxon>
        <taxon>Phytophthora</taxon>
    </lineage>
</organism>
<protein>
    <submittedName>
        <fullName evidence="1">Uncharacterized protein</fullName>
    </submittedName>
</protein>
<dbReference type="OrthoDB" id="10497686at2759"/>
<proteinExistence type="predicted"/>
<gene>
    <name evidence="1" type="ORF">PR002_g20380</name>
</gene>
<reference evidence="1 2" key="1">
    <citation type="submission" date="2018-09" db="EMBL/GenBank/DDBJ databases">
        <title>Genomic investigation of the strawberry pathogen Phytophthora fragariae indicates pathogenicity is determined by transcriptional variation in three key races.</title>
        <authorList>
            <person name="Adams T.M."/>
            <person name="Armitage A.D."/>
            <person name="Sobczyk M.K."/>
            <person name="Bates H.J."/>
            <person name="Dunwell J.M."/>
            <person name="Nellist C.F."/>
            <person name="Harrison R.J."/>
        </authorList>
    </citation>
    <scope>NUCLEOTIDE SEQUENCE [LARGE SCALE GENOMIC DNA]</scope>
    <source>
        <strain evidence="1 2">SCRP324</strain>
    </source>
</reference>
<dbReference type="EMBL" id="QXFU01001940">
    <property type="protein sequence ID" value="KAE8992959.1"/>
    <property type="molecule type" value="Genomic_DNA"/>
</dbReference>
<dbReference type="Proteomes" id="UP000435112">
    <property type="component" value="Unassembled WGS sequence"/>
</dbReference>